<keyword evidence="3 5" id="KW-0378">Hydrolase</keyword>
<organism evidence="7 8">
    <name type="scientific">Flavobacterium arsenatis</name>
    <dbReference type="NCBI Taxonomy" id="1484332"/>
    <lineage>
        <taxon>Bacteria</taxon>
        <taxon>Pseudomonadati</taxon>
        <taxon>Bacteroidota</taxon>
        <taxon>Flavobacteriia</taxon>
        <taxon>Flavobacteriales</taxon>
        <taxon>Flavobacteriaceae</taxon>
        <taxon>Flavobacterium</taxon>
    </lineage>
</organism>
<dbReference type="InterPro" id="IPR001478">
    <property type="entry name" value="PDZ"/>
</dbReference>
<evidence type="ECO:0000256" key="2">
    <source>
        <dbReference type="ARBA" id="ARBA00022670"/>
    </source>
</evidence>
<comment type="caution">
    <text evidence="7">The sequence shown here is derived from an EMBL/GenBank/DDBJ whole genome shotgun (WGS) entry which is preliminary data.</text>
</comment>
<feature type="domain" description="PDZ" evidence="6">
    <location>
        <begin position="245"/>
        <end position="286"/>
    </location>
</feature>
<dbReference type="NCBIfam" id="TIGR00225">
    <property type="entry name" value="prc"/>
    <property type="match status" value="1"/>
</dbReference>
<evidence type="ECO:0000256" key="3">
    <source>
        <dbReference type="ARBA" id="ARBA00022801"/>
    </source>
</evidence>
<dbReference type="PROSITE" id="PS50106">
    <property type="entry name" value="PDZ"/>
    <property type="match status" value="1"/>
</dbReference>
<dbReference type="InterPro" id="IPR040573">
    <property type="entry name" value="TSP_N"/>
</dbReference>
<dbReference type="RefSeq" id="WP_310026514.1">
    <property type="nucleotide sequence ID" value="NZ_JAVDVI010000008.1"/>
</dbReference>
<dbReference type="PANTHER" id="PTHR32060:SF22">
    <property type="entry name" value="CARBOXYL-TERMINAL-PROCESSING PEPTIDASE 3, CHLOROPLASTIC"/>
    <property type="match status" value="1"/>
</dbReference>
<dbReference type="EC" id="3.4.21.102" evidence="7"/>
<dbReference type="EMBL" id="JAVDVI010000008">
    <property type="protein sequence ID" value="MDR6968074.1"/>
    <property type="molecule type" value="Genomic_DNA"/>
</dbReference>
<evidence type="ECO:0000313" key="7">
    <source>
        <dbReference type="EMBL" id="MDR6968074.1"/>
    </source>
</evidence>
<dbReference type="InterPro" id="IPR036034">
    <property type="entry name" value="PDZ_sf"/>
</dbReference>
<evidence type="ECO:0000256" key="5">
    <source>
        <dbReference type="RuleBase" id="RU004404"/>
    </source>
</evidence>
<dbReference type="InterPro" id="IPR020992">
    <property type="entry name" value="Tail_Prtase_C"/>
</dbReference>
<name>A0ABU1TQ37_9FLAO</name>
<dbReference type="Pfam" id="PF00595">
    <property type="entry name" value="PDZ"/>
    <property type="match status" value="1"/>
</dbReference>
<comment type="similarity">
    <text evidence="1 5">Belongs to the peptidase S41A family.</text>
</comment>
<evidence type="ECO:0000313" key="8">
    <source>
        <dbReference type="Proteomes" id="UP001255185"/>
    </source>
</evidence>
<keyword evidence="2 5" id="KW-0645">Protease</keyword>
<dbReference type="Gene3D" id="2.30.42.10">
    <property type="match status" value="1"/>
</dbReference>
<accession>A0ABU1TQ37</accession>
<dbReference type="Gene3D" id="3.90.226.10">
    <property type="entry name" value="2-enoyl-CoA Hydratase, Chain A, domain 1"/>
    <property type="match status" value="1"/>
</dbReference>
<dbReference type="SUPFAM" id="SSF50156">
    <property type="entry name" value="PDZ domain-like"/>
    <property type="match status" value="1"/>
</dbReference>
<dbReference type="SUPFAM" id="SSF52096">
    <property type="entry name" value="ClpP/crotonase"/>
    <property type="match status" value="1"/>
</dbReference>
<dbReference type="Proteomes" id="UP001255185">
    <property type="component" value="Unassembled WGS sequence"/>
</dbReference>
<sequence length="680" mass="77361">MKQFLLYLVLLPLPVLSQSNDKTCETLAKINALVKENHFQPKPVDDSLSVFVFDKFIDGLDSNRNIFTKVEYEKLRKHRLLIDNYIAENNCSFMNDFVSTYKLALERKRSVIEKLETVALDYNSKDSVKFSKEQFPFDLNENDFDRVWKKRLRFDILEDISKLSKNSDSLQKHFSEIEKTVKKKIFDTNLCKVNAILNNKNGLDGVLKNDFLNAFCNYFDPHSNYFSFDAKSSFLSGLSTSNLSLGIDVSMNENDEIVIAEIVPGGPASRNEKIEIGDIVTKVSNTKGEEYWVSCSSMETIGDLIFSDTNKQIQLTLRKKNGATVDVLVKKKVMKATANAVYSFIAEKETKVGYIKIPNFYADFDGKTMKGCADDVAKEIVKLKKDKIDGLVIDLQNNGGGSMAEAIKLAGMFINVGPISVLVDNNHNQNIIKDFNRGEVYDGPIVILINGYSASASEFFAAALQDYNRAVIVGSTSLGKASMQTIMPLEEDNENDFVKLTIEKFYRISGESHQIKGIVPDVSTPVLFDSLIKREDSFETALPYDAITTRAKYNPLPNTFNSEIFNLSKTRIENDLRFKEMKSINEEINLTYNKPRNPVRLTFADVFKEVHDIDSLWEKVKSVTEKENSLTISNTSYDKEKFAFDEFQKEINTFKMKDVKTNPYLEEAINIINDYKKFKQ</sequence>
<dbReference type="CDD" id="cd07560">
    <property type="entry name" value="Peptidase_S41_CPP"/>
    <property type="match status" value="1"/>
</dbReference>
<dbReference type="InterPro" id="IPR029045">
    <property type="entry name" value="ClpP/crotonase-like_dom_sf"/>
</dbReference>
<dbReference type="PANTHER" id="PTHR32060">
    <property type="entry name" value="TAIL-SPECIFIC PROTEASE"/>
    <property type="match status" value="1"/>
</dbReference>
<evidence type="ECO:0000256" key="4">
    <source>
        <dbReference type="ARBA" id="ARBA00022825"/>
    </source>
</evidence>
<evidence type="ECO:0000256" key="1">
    <source>
        <dbReference type="ARBA" id="ARBA00009179"/>
    </source>
</evidence>
<keyword evidence="8" id="KW-1185">Reference proteome</keyword>
<proteinExistence type="inferred from homology"/>
<gene>
    <name evidence="7" type="ORF">J2X31_002089</name>
</gene>
<dbReference type="InterPro" id="IPR005151">
    <property type="entry name" value="Tail-specific_protease"/>
</dbReference>
<dbReference type="Pfam" id="PF03572">
    <property type="entry name" value="Peptidase_S41"/>
    <property type="match status" value="1"/>
</dbReference>
<reference evidence="7 8" key="1">
    <citation type="submission" date="2023-07" db="EMBL/GenBank/DDBJ databases">
        <title>Sorghum-associated microbial communities from plants grown in Nebraska, USA.</title>
        <authorList>
            <person name="Schachtman D."/>
        </authorList>
    </citation>
    <scope>NUCLEOTIDE SEQUENCE [LARGE SCALE GENOMIC DNA]</scope>
    <source>
        <strain evidence="7 8">3773</strain>
    </source>
</reference>
<dbReference type="Pfam" id="PF11818">
    <property type="entry name" value="DUF3340"/>
    <property type="match status" value="1"/>
</dbReference>
<dbReference type="GO" id="GO:0006508">
    <property type="term" value="P:proteolysis"/>
    <property type="evidence" value="ECO:0007669"/>
    <property type="project" value="UniProtKB-KW"/>
</dbReference>
<dbReference type="GO" id="GO:0004252">
    <property type="term" value="F:serine-type endopeptidase activity"/>
    <property type="evidence" value="ECO:0007669"/>
    <property type="project" value="UniProtKB-EC"/>
</dbReference>
<protein>
    <submittedName>
        <fullName evidence="7">Carboxyl-terminal processing protease</fullName>
        <ecNumber evidence="7">3.4.21.102</ecNumber>
    </submittedName>
</protein>
<dbReference type="Pfam" id="PF17804">
    <property type="entry name" value="TSP_NTD"/>
    <property type="match status" value="1"/>
</dbReference>
<evidence type="ECO:0000259" key="6">
    <source>
        <dbReference type="PROSITE" id="PS50106"/>
    </source>
</evidence>
<dbReference type="InterPro" id="IPR004447">
    <property type="entry name" value="Peptidase_S41A"/>
</dbReference>
<keyword evidence="4 5" id="KW-0720">Serine protease</keyword>
<dbReference type="SMART" id="SM00245">
    <property type="entry name" value="TSPc"/>
    <property type="match status" value="1"/>
</dbReference>